<protein>
    <recommendedName>
        <fullName evidence="5">phosphoethanolamine N-methyltransferase</fullName>
        <ecNumber evidence="5">2.1.1.103</ecNumber>
    </recommendedName>
</protein>
<organism evidence="9">
    <name type="scientific">Neospora caninum (strain Liverpool)</name>
    <dbReference type="NCBI Taxonomy" id="572307"/>
    <lineage>
        <taxon>Eukaryota</taxon>
        <taxon>Sar</taxon>
        <taxon>Alveolata</taxon>
        <taxon>Apicomplexa</taxon>
        <taxon>Conoidasida</taxon>
        <taxon>Coccidia</taxon>
        <taxon>Eucoccidiorida</taxon>
        <taxon>Eimeriorina</taxon>
        <taxon>Sarcocystidae</taxon>
        <taxon>Neospora</taxon>
    </lineage>
</organism>
<keyword evidence="3 9" id="KW-0489">Methyltransferase</keyword>
<evidence type="ECO:0000256" key="5">
    <source>
        <dbReference type="ARBA" id="ARBA00035674"/>
    </source>
</evidence>
<proteinExistence type="predicted"/>
<dbReference type="EMBL" id="LN714474">
    <property type="protein sequence ID" value="CEL64166.1"/>
    <property type="molecule type" value="Genomic_DNA"/>
</dbReference>
<evidence type="ECO:0000256" key="1">
    <source>
        <dbReference type="ARBA" id="ARBA00004969"/>
    </source>
</evidence>
<evidence type="ECO:0000256" key="6">
    <source>
        <dbReference type="ARBA" id="ARBA00047619"/>
    </source>
</evidence>
<dbReference type="InterPro" id="IPR029063">
    <property type="entry name" value="SAM-dependent_MTases_sf"/>
</dbReference>
<dbReference type="PANTHER" id="PTHR44307">
    <property type="entry name" value="PHOSPHOETHANOLAMINE METHYLTRANSFERASE"/>
    <property type="match status" value="1"/>
</dbReference>
<reference evidence="9" key="1">
    <citation type="journal article" date="2015" name="PLoS ONE">
        <title>Comprehensive Evaluation of Toxoplasma gondii VEG and Neospora caninum LIV Genomes with Tachyzoite Stage Transcriptome and Proteome Defines Novel Transcript Features.</title>
        <authorList>
            <person name="Ramaprasad A."/>
            <person name="Mourier T."/>
            <person name="Naeem R."/>
            <person name="Malas T.B."/>
            <person name="Moussa E."/>
            <person name="Panigrahi A."/>
            <person name="Vermont S.J."/>
            <person name="Otto T.D."/>
            <person name="Wastling J."/>
            <person name="Pain A."/>
        </authorList>
    </citation>
    <scope>NUCLEOTIDE SEQUENCE</scope>
    <source>
        <strain evidence="9">Liverpool</strain>
    </source>
</reference>
<name>A0A0F7U4S4_NEOCL</name>
<evidence type="ECO:0000256" key="7">
    <source>
        <dbReference type="ARBA" id="ARBA00047841"/>
    </source>
</evidence>
<feature type="region of interest" description="Disordered" evidence="8">
    <location>
        <begin position="43"/>
        <end position="65"/>
    </location>
</feature>
<dbReference type="SUPFAM" id="SSF53335">
    <property type="entry name" value="S-adenosyl-L-methionine-dependent methyltransferases"/>
    <property type="match status" value="1"/>
</dbReference>
<gene>
    <name evidence="9" type="ORF">BN1204_000800</name>
</gene>
<comment type="pathway">
    <text evidence="1">Phospholipid metabolism; phosphatidylcholine biosynthesis.</text>
</comment>
<dbReference type="PANTHER" id="PTHR44307:SF2">
    <property type="entry name" value="PHOSPHOETHANOLAMINE METHYLTRANSFERASE ISOFORM X1"/>
    <property type="match status" value="1"/>
</dbReference>
<keyword evidence="4 9" id="KW-0808">Transferase</keyword>
<dbReference type="AlphaFoldDB" id="A0A0F7U4S4"/>
<comment type="catalytic activity">
    <reaction evidence="6">
        <text>N,N-dimethylethanolamine phosphate + S-adenosyl-L-methionine = phosphocholine + S-adenosyl-L-homocysteine + H(+)</text>
        <dbReference type="Rhea" id="RHEA:25325"/>
        <dbReference type="ChEBI" id="CHEBI:15378"/>
        <dbReference type="ChEBI" id="CHEBI:57856"/>
        <dbReference type="ChEBI" id="CHEBI:58641"/>
        <dbReference type="ChEBI" id="CHEBI:59789"/>
        <dbReference type="ChEBI" id="CHEBI:295975"/>
        <dbReference type="EC" id="2.1.1.103"/>
    </reaction>
    <physiologicalReaction direction="left-to-right" evidence="6">
        <dbReference type="Rhea" id="RHEA:25326"/>
    </physiologicalReaction>
</comment>
<evidence type="ECO:0000256" key="3">
    <source>
        <dbReference type="ARBA" id="ARBA00022603"/>
    </source>
</evidence>
<feature type="compositionally biased region" description="Basic and acidic residues" evidence="8">
    <location>
        <begin position="155"/>
        <end position="164"/>
    </location>
</feature>
<feature type="region of interest" description="Disordered" evidence="8">
    <location>
        <begin position="228"/>
        <end position="257"/>
    </location>
</feature>
<feature type="region of interest" description="Disordered" evidence="8">
    <location>
        <begin position="143"/>
        <end position="170"/>
    </location>
</feature>
<evidence type="ECO:0000256" key="8">
    <source>
        <dbReference type="SAM" id="MobiDB-lite"/>
    </source>
</evidence>
<sequence>MKLQTIVLHDPEQEREVTSSLLLQSHRPPTGNECEAFQIADDALAEKSARPRGGPNDYHQDEGSYFTKDYVQPFRVEQVESKEKSPSSSGMCRTSAGSIWGVTQDNSGVVLENVLRLGTVNVAQKPRDESKVTEVDAFETEKEAKFTSSASNHVGADRTERHEPPSANVAENPREKFRGYWQCALNKFGLTNEGMLLKQDACKQGFSNADAQEVINLVMQHTVDALLKKESSSSHSPSASLHRVEQSGTREKQGNLPGAGVVDTWTRCSVSTCQPKSCLSISSALPLLLVNSEADTDLLGIAKRNVEARVRDGYRQLANIQLVKSDATTLQPHRTKGTEQNAMCVSWKDEICGHDREKTLLRRIPGSHLESVPLFGHVLELGAGIGRLTRLLQEFATQVVAVDFVDEYVRANRDANGRSHCRKWDLFVVADATTIEFPLAANDPRVLPAGLPHERDSPDTFDLIIINWLLMYLTDHEVKALLRKLVSLWSRSGGFVFLRESCGEPSDKGKQSRNWALGGNPTVYRRAETYTQWIHDVAEETGTVVQLLLSAHPVRLYQQANHTDSQCCWFLRIKS</sequence>
<comment type="pathway">
    <text evidence="2">Lipid metabolism.</text>
</comment>
<comment type="catalytic activity">
    <reaction evidence="7">
        <text>N-methylethanolamine phosphate + S-adenosyl-L-methionine = N,N-dimethylethanolamine phosphate + S-adenosyl-L-homocysteine + H(+)</text>
        <dbReference type="Rhea" id="RHEA:25321"/>
        <dbReference type="ChEBI" id="CHEBI:15378"/>
        <dbReference type="ChEBI" id="CHEBI:57781"/>
        <dbReference type="ChEBI" id="CHEBI:57856"/>
        <dbReference type="ChEBI" id="CHEBI:58641"/>
        <dbReference type="ChEBI" id="CHEBI:59789"/>
        <dbReference type="EC" id="2.1.1.103"/>
    </reaction>
    <physiologicalReaction direction="left-to-right" evidence="7">
        <dbReference type="Rhea" id="RHEA:25322"/>
    </physiologicalReaction>
</comment>
<evidence type="ECO:0000256" key="2">
    <source>
        <dbReference type="ARBA" id="ARBA00005189"/>
    </source>
</evidence>
<dbReference type="CDD" id="cd02440">
    <property type="entry name" value="AdoMet_MTases"/>
    <property type="match status" value="1"/>
</dbReference>
<dbReference type="Gene3D" id="3.40.50.150">
    <property type="entry name" value="Vaccinia Virus protein VP39"/>
    <property type="match status" value="1"/>
</dbReference>
<dbReference type="GO" id="GO:0000234">
    <property type="term" value="F:phosphoethanolamine N-methyltransferase activity"/>
    <property type="evidence" value="ECO:0007669"/>
    <property type="project" value="UniProtKB-EC"/>
</dbReference>
<evidence type="ECO:0000313" key="9">
    <source>
        <dbReference type="EMBL" id="CEL64166.1"/>
    </source>
</evidence>
<dbReference type="EC" id="2.1.1.103" evidence="5"/>
<dbReference type="GO" id="GO:0032259">
    <property type="term" value="P:methylation"/>
    <property type="evidence" value="ECO:0007669"/>
    <property type="project" value="UniProtKB-KW"/>
</dbReference>
<evidence type="ECO:0000256" key="4">
    <source>
        <dbReference type="ARBA" id="ARBA00022679"/>
    </source>
</evidence>
<accession>A0A0F7U4S4</accession>
<dbReference type="Pfam" id="PF13489">
    <property type="entry name" value="Methyltransf_23"/>
    <property type="match status" value="1"/>
</dbReference>
<feature type="compositionally biased region" description="Basic and acidic residues" evidence="8">
    <location>
        <begin position="242"/>
        <end position="253"/>
    </location>
</feature>